<protein>
    <submittedName>
        <fullName evidence="1">Uncharacterized protein</fullName>
    </submittedName>
</protein>
<evidence type="ECO:0000313" key="2">
    <source>
        <dbReference type="Proteomes" id="UP000600918"/>
    </source>
</evidence>
<comment type="caution">
    <text evidence="1">The sequence shown here is derived from an EMBL/GenBank/DDBJ whole genome shotgun (WGS) entry which is preliminary data.</text>
</comment>
<reference evidence="1" key="1">
    <citation type="journal article" date="2020" name="G3 (Bethesda)">
        <title>High-Quality Assemblies for Three Invasive Social Wasps from the &lt;i&gt;Vespula&lt;/i&gt; Genus.</title>
        <authorList>
            <person name="Harrop T.W.R."/>
            <person name="Guhlin J."/>
            <person name="McLaughlin G.M."/>
            <person name="Permina E."/>
            <person name="Stockwell P."/>
            <person name="Gilligan J."/>
            <person name="Le Lec M.F."/>
            <person name="Gruber M.A.M."/>
            <person name="Quinn O."/>
            <person name="Lovegrove M."/>
            <person name="Duncan E.J."/>
            <person name="Remnant E.J."/>
            <person name="Van Eeckhoven J."/>
            <person name="Graham B."/>
            <person name="Knapp R.A."/>
            <person name="Langford K.W."/>
            <person name="Kronenberg Z."/>
            <person name="Press M.O."/>
            <person name="Eacker S.M."/>
            <person name="Wilson-Rankin E.E."/>
            <person name="Purcell J."/>
            <person name="Lester P.J."/>
            <person name="Dearden P.K."/>
        </authorList>
    </citation>
    <scope>NUCLEOTIDE SEQUENCE</scope>
    <source>
        <strain evidence="1">Volc-1</strain>
    </source>
</reference>
<dbReference type="EMBL" id="JACSDY010000003">
    <property type="protein sequence ID" value="KAF7431495.1"/>
    <property type="molecule type" value="Genomic_DNA"/>
</dbReference>
<gene>
    <name evidence="1" type="ORF">H0235_004419</name>
</gene>
<proteinExistence type="predicted"/>
<name>A0A834UCI2_VESPE</name>
<dbReference type="AlphaFoldDB" id="A0A834UCI2"/>
<keyword evidence="2" id="KW-1185">Reference proteome</keyword>
<evidence type="ECO:0000313" key="1">
    <source>
        <dbReference type="EMBL" id="KAF7431495.1"/>
    </source>
</evidence>
<accession>A0A834UCI2</accession>
<sequence length="83" mass="9428">MGPPNLHEQIALRIDTEDFVAPFESAIAIRPLLELLPQDTNSMHILTTFNWEEDTQGRDAEGFVHCSSLSVEYHSTYRVPRTA</sequence>
<dbReference type="Proteomes" id="UP000600918">
    <property type="component" value="Unassembled WGS sequence"/>
</dbReference>
<organism evidence="1 2">
    <name type="scientific">Vespula pensylvanica</name>
    <name type="common">Western yellow jacket</name>
    <name type="synonym">Wasp</name>
    <dbReference type="NCBI Taxonomy" id="30213"/>
    <lineage>
        <taxon>Eukaryota</taxon>
        <taxon>Metazoa</taxon>
        <taxon>Ecdysozoa</taxon>
        <taxon>Arthropoda</taxon>
        <taxon>Hexapoda</taxon>
        <taxon>Insecta</taxon>
        <taxon>Pterygota</taxon>
        <taxon>Neoptera</taxon>
        <taxon>Endopterygota</taxon>
        <taxon>Hymenoptera</taxon>
        <taxon>Apocrita</taxon>
        <taxon>Aculeata</taxon>
        <taxon>Vespoidea</taxon>
        <taxon>Vespidae</taxon>
        <taxon>Vespinae</taxon>
        <taxon>Vespula</taxon>
    </lineage>
</organism>